<protein>
    <submittedName>
        <fullName evidence="2">Carbohydrate ABC transporter substrate-binding protein, CUT1 family</fullName>
    </submittedName>
</protein>
<keyword evidence="1" id="KW-0732">Signal</keyword>
<feature type="signal peptide" evidence="1">
    <location>
        <begin position="1"/>
        <end position="25"/>
    </location>
</feature>
<organism evidence="2 3">
    <name type="scientific">Herbiconiux ginsengi</name>
    <dbReference type="NCBI Taxonomy" id="381665"/>
    <lineage>
        <taxon>Bacteria</taxon>
        <taxon>Bacillati</taxon>
        <taxon>Actinomycetota</taxon>
        <taxon>Actinomycetes</taxon>
        <taxon>Micrococcales</taxon>
        <taxon>Microbacteriaceae</taxon>
        <taxon>Herbiconiux</taxon>
    </lineage>
</organism>
<accession>A0A1H3JR87</accession>
<dbReference type="Gene3D" id="3.40.190.10">
    <property type="entry name" value="Periplasmic binding protein-like II"/>
    <property type="match status" value="2"/>
</dbReference>
<gene>
    <name evidence="2" type="ORF">SAMN05216554_0283</name>
</gene>
<dbReference type="InterPro" id="IPR050490">
    <property type="entry name" value="Bact_solute-bd_prot1"/>
</dbReference>
<dbReference type="SUPFAM" id="SSF53850">
    <property type="entry name" value="Periplasmic binding protein-like II"/>
    <property type="match status" value="1"/>
</dbReference>
<feature type="chain" id="PRO_5038698156" evidence="1">
    <location>
        <begin position="26"/>
        <end position="429"/>
    </location>
</feature>
<proteinExistence type="predicted"/>
<evidence type="ECO:0000313" key="2">
    <source>
        <dbReference type="EMBL" id="SDY42437.1"/>
    </source>
</evidence>
<keyword evidence="3" id="KW-1185">Reference proteome</keyword>
<dbReference type="PROSITE" id="PS51257">
    <property type="entry name" value="PROKAR_LIPOPROTEIN"/>
    <property type="match status" value="1"/>
</dbReference>
<dbReference type="InterPro" id="IPR006059">
    <property type="entry name" value="SBP"/>
</dbReference>
<dbReference type="RefSeq" id="WP_245741173.1">
    <property type="nucleotide sequence ID" value="NZ_FNPZ01000001.1"/>
</dbReference>
<dbReference type="STRING" id="381665.SAMN05216554_0283"/>
<dbReference type="AlphaFoldDB" id="A0A1H3JR87"/>
<dbReference type="EMBL" id="FNPZ01000001">
    <property type="protein sequence ID" value="SDY42437.1"/>
    <property type="molecule type" value="Genomic_DNA"/>
</dbReference>
<dbReference type="PANTHER" id="PTHR43649">
    <property type="entry name" value="ARABINOSE-BINDING PROTEIN-RELATED"/>
    <property type="match status" value="1"/>
</dbReference>
<name>A0A1H3JR87_9MICO</name>
<dbReference type="Proteomes" id="UP000198891">
    <property type="component" value="Unassembled WGS sequence"/>
</dbReference>
<sequence>MMRRALSLAAGVAGVALLLGGCAPSAPVNETAASSGDDVTLKVWSWRTEDIDAYNTIFDVFEKEHPGITVDFEAFQNTEYNQILTTGLAGSDGPDVPMVRAYGQLQPNIEAGQLDPIDDIVDGLDDIAPSVLAGAKGKADGKTYAVPLATQTLQMFYNKDIFKENGLEVPTTWDEFIALNDTLLEKGITPMALGVKDDWMMPIFADIVGSARYGGSAFEGEVLDGSKTFEDPDYVASLQIVADMKKYLTPDVVGVSYTDSQVQFTSGQAAQFPGGSFEIATFASQAPDLNIGSYQVPLPPDAVSPTPVSPAYADGNFAINSKSKNKEAAAELLNWLATPEFGQLVADDLNQFSAIPGVTYSNEVMQEAWDNYQKGEAPYLLLVDFRYGDPLGTAVLGPQIQKIFMGEQDAAGAATALQDGISQWFTPTP</sequence>
<evidence type="ECO:0000256" key="1">
    <source>
        <dbReference type="SAM" id="SignalP"/>
    </source>
</evidence>
<reference evidence="2 3" key="1">
    <citation type="submission" date="2016-10" db="EMBL/GenBank/DDBJ databases">
        <authorList>
            <person name="de Groot N.N."/>
        </authorList>
    </citation>
    <scope>NUCLEOTIDE SEQUENCE [LARGE SCALE GENOMIC DNA]</scope>
    <source>
        <strain evidence="2 3">CGMCC 4.3491</strain>
    </source>
</reference>
<dbReference type="PANTHER" id="PTHR43649:SF12">
    <property type="entry name" value="DIACETYLCHITOBIOSE BINDING PROTEIN DASA"/>
    <property type="match status" value="1"/>
</dbReference>
<evidence type="ECO:0000313" key="3">
    <source>
        <dbReference type="Proteomes" id="UP000198891"/>
    </source>
</evidence>
<dbReference type="Pfam" id="PF01547">
    <property type="entry name" value="SBP_bac_1"/>
    <property type="match status" value="1"/>
</dbReference>